<name>A0A9I9E7L8_CUCME</name>
<accession>A0A9I9E7L8</accession>
<dbReference type="AlphaFoldDB" id="A0A9I9E7L8"/>
<reference evidence="1" key="1">
    <citation type="submission" date="2023-03" db="UniProtKB">
        <authorList>
            <consortium name="EnsemblPlants"/>
        </authorList>
    </citation>
    <scope>IDENTIFICATION</scope>
</reference>
<protein>
    <submittedName>
        <fullName evidence="1">Uncharacterized protein</fullName>
    </submittedName>
</protein>
<proteinExistence type="predicted"/>
<organism evidence="1">
    <name type="scientific">Cucumis melo</name>
    <name type="common">Muskmelon</name>
    <dbReference type="NCBI Taxonomy" id="3656"/>
    <lineage>
        <taxon>Eukaryota</taxon>
        <taxon>Viridiplantae</taxon>
        <taxon>Streptophyta</taxon>
        <taxon>Embryophyta</taxon>
        <taxon>Tracheophyta</taxon>
        <taxon>Spermatophyta</taxon>
        <taxon>Magnoliopsida</taxon>
        <taxon>eudicotyledons</taxon>
        <taxon>Gunneridae</taxon>
        <taxon>Pentapetalae</taxon>
        <taxon>rosids</taxon>
        <taxon>fabids</taxon>
        <taxon>Cucurbitales</taxon>
        <taxon>Cucurbitaceae</taxon>
        <taxon>Benincaseae</taxon>
        <taxon>Cucumis</taxon>
    </lineage>
</organism>
<sequence length="125" mass="14031">MPPTIGRTNSTLNLVCKRRRPSPFDIIGSKSTVKYSKRQPSEEFCVPLAIQGSNRLPVSSVPRSLSLHCAVKYDCTIFQQVLEQHGLSAEFLQIPQLQGTWKINGIIVLDDTTYVVLIYKSPLEQ</sequence>
<evidence type="ECO:0000313" key="1">
    <source>
        <dbReference type="EnsemblPlants" id="MELO3C029895.2.1"/>
    </source>
</evidence>
<dbReference type="Gramene" id="MELO3C029895.2.1">
    <property type="protein sequence ID" value="MELO3C029895.2.1"/>
    <property type="gene ID" value="MELO3C029895.2"/>
</dbReference>
<dbReference type="EnsemblPlants" id="MELO3C029895.2.1">
    <property type="protein sequence ID" value="MELO3C029895.2.1"/>
    <property type="gene ID" value="MELO3C029895.2"/>
</dbReference>